<reference evidence="3" key="1">
    <citation type="submission" date="2010-08" db="EMBL/GenBank/DDBJ databases">
        <authorList>
            <consortium name="Caenorhabditis japonica Sequencing Consortium"/>
            <person name="Wilson R.K."/>
        </authorList>
    </citation>
    <scope>NUCLEOTIDE SEQUENCE [LARGE SCALE GENOMIC DNA]</scope>
    <source>
        <strain evidence="3">DF5081</strain>
    </source>
</reference>
<accession>A0A8R1IV66</accession>
<sequence length="57" mass="6753">LSVMYPTPTWNAQYRLMREKLANELKRQKAIEEEAEKKKRKVICVTLSENIRPPPIL</sequence>
<keyword evidence="3" id="KW-1185">Reference proteome</keyword>
<proteinExistence type="predicted"/>
<name>A0A8R1IV66_CAEJA</name>
<protein>
    <submittedName>
        <fullName evidence="2">Uncharacterized protein</fullName>
    </submittedName>
</protein>
<dbReference type="AlphaFoldDB" id="A0A8R1IV66"/>
<keyword evidence="1" id="KW-0175">Coiled coil</keyword>
<dbReference type="Proteomes" id="UP000005237">
    <property type="component" value="Unassembled WGS sequence"/>
</dbReference>
<feature type="coiled-coil region" evidence="1">
    <location>
        <begin position="14"/>
        <end position="41"/>
    </location>
</feature>
<organism evidence="2 3">
    <name type="scientific">Caenorhabditis japonica</name>
    <dbReference type="NCBI Taxonomy" id="281687"/>
    <lineage>
        <taxon>Eukaryota</taxon>
        <taxon>Metazoa</taxon>
        <taxon>Ecdysozoa</taxon>
        <taxon>Nematoda</taxon>
        <taxon>Chromadorea</taxon>
        <taxon>Rhabditida</taxon>
        <taxon>Rhabditina</taxon>
        <taxon>Rhabditomorpha</taxon>
        <taxon>Rhabditoidea</taxon>
        <taxon>Rhabditidae</taxon>
        <taxon>Peloderinae</taxon>
        <taxon>Caenorhabditis</taxon>
    </lineage>
</organism>
<dbReference type="EnsemblMetazoa" id="CJA42414.1">
    <property type="protein sequence ID" value="CJA42414.1"/>
    <property type="gene ID" value="WBGene00218262"/>
</dbReference>
<evidence type="ECO:0000256" key="1">
    <source>
        <dbReference type="SAM" id="Coils"/>
    </source>
</evidence>
<reference evidence="2" key="2">
    <citation type="submission" date="2022-06" db="UniProtKB">
        <authorList>
            <consortium name="EnsemblMetazoa"/>
        </authorList>
    </citation>
    <scope>IDENTIFICATION</scope>
    <source>
        <strain evidence="2">DF5081</strain>
    </source>
</reference>
<evidence type="ECO:0000313" key="2">
    <source>
        <dbReference type="EnsemblMetazoa" id="CJA42414.1"/>
    </source>
</evidence>
<evidence type="ECO:0000313" key="3">
    <source>
        <dbReference type="Proteomes" id="UP000005237"/>
    </source>
</evidence>